<evidence type="ECO:0000256" key="3">
    <source>
        <dbReference type="ARBA" id="ARBA00022692"/>
    </source>
</evidence>
<dbReference type="InterPro" id="IPR004307">
    <property type="entry name" value="TspO_MBR"/>
</dbReference>
<evidence type="ECO:0000256" key="4">
    <source>
        <dbReference type="ARBA" id="ARBA00022989"/>
    </source>
</evidence>
<sequence>MATMADEFDRRAPARPWWKFAFVTVPVLVVAGSAIGYLSNSGFSNGWYIPLEKPSFQPPGWAFGVVWTILYTFMGISLALILSRPPSAQRRLALGLFAGQLLLNWAWSPTFFGLGYIDGGFLLILGMDVLVTALIIAAWPLSRVAALLLLPYLAWLCLATTLNYETGRLNPGADRAPLGITGG</sequence>
<keyword evidence="5 6" id="KW-0472">Membrane</keyword>
<protein>
    <submittedName>
        <fullName evidence="7">Sensory protein TspO</fullName>
    </submittedName>
</protein>
<feature type="transmembrane region" description="Helical" evidence="6">
    <location>
        <begin position="146"/>
        <end position="164"/>
    </location>
</feature>
<keyword evidence="3 6" id="KW-0812">Transmembrane</keyword>
<feature type="transmembrane region" description="Helical" evidence="6">
    <location>
        <begin position="20"/>
        <end position="40"/>
    </location>
</feature>
<dbReference type="PANTHER" id="PTHR10057:SF0">
    <property type="entry name" value="TRANSLOCATOR PROTEIN"/>
    <property type="match status" value="1"/>
</dbReference>
<keyword evidence="4 6" id="KW-1133">Transmembrane helix</keyword>
<proteinExistence type="inferred from homology"/>
<evidence type="ECO:0000256" key="5">
    <source>
        <dbReference type="ARBA" id="ARBA00023136"/>
    </source>
</evidence>
<dbReference type="Gene3D" id="1.20.1260.100">
    <property type="entry name" value="TspO/MBR protein"/>
    <property type="match status" value="1"/>
</dbReference>
<dbReference type="Proteomes" id="UP001156703">
    <property type="component" value="Unassembled WGS sequence"/>
</dbReference>
<gene>
    <name evidence="7" type="ORF">GCM10007925_07790</name>
</gene>
<comment type="similarity">
    <text evidence="2">Belongs to the TspO/BZRP family.</text>
</comment>
<dbReference type="EMBL" id="BSOO01000005">
    <property type="protein sequence ID" value="GLR47068.1"/>
    <property type="molecule type" value="Genomic_DNA"/>
</dbReference>
<comment type="caution">
    <text evidence="7">The sequence shown here is derived from an EMBL/GenBank/DDBJ whole genome shotgun (WGS) entry which is preliminary data.</text>
</comment>
<dbReference type="CDD" id="cd15904">
    <property type="entry name" value="TSPO_MBR"/>
    <property type="match status" value="1"/>
</dbReference>
<organism evidence="7 8">
    <name type="scientific">Sphingomonas astaxanthinifaciens DSM 22298</name>
    <dbReference type="NCBI Taxonomy" id="1123267"/>
    <lineage>
        <taxon>Bacteria</taxon>
        <taxon>Pseudomonadati</taxon>
        <taxon>Pseudomonadota</taxon>
        <taxon>Alphaproteobacteria</taxon>
        <taxon>Sphingomonadales</taxon>
        <taxon>Sphingomonadaceae</taxon>
        <taxon>Sphingomonas</taxon>
    </lineage>
</organism>
<evidence type="ECO:0000256" key="1">
    <source>
        <dbReference type="ARBA" id="ARBA00004141"/>
    </source>
</evidence>
<evidence type="ECO:0000256" key="2">
    <source>
        <dbReference type="ARBA" id="ARBA00007524"/>
    </source>
</evidence>
<feature type="transmembrane region" description="Helical" evidence="6">
    <location>
        <begin position="60"/>
        <end position="82"/>
    </location>
</feature>
<evidence type="ECO:0000313" key="7">
    <source>
        <dbReference type="EMBL" id="GLR47068.1"/>
    </source>
</evidence>
<evidence type="ECO:0000256" key="6">
    <source>
        <dbReference type="SAM" id="Phobius"/>
    </source>
</evidence>
<dbReference type="PANTHER" id="PTHR10057">
    <property type="entry name" value="PERIPHERAL-TYPE BENZODIAZEPINE RECEPTOR"/>
    <property type="match status" value="1"/>
</dbReference>
<reference evidence="8" key="1">
    <citation type="journal article" date="2019" name="Int. J. Syst. Evol. Microbiol.">
        <title>The Global Catalogue of Microorganisms (GCM) 10K type strain sequencing project: providing services to taxonomists for standard genome sequencing and annotation.</title>
        <authorList>
            <consortium name="The Broad Institute Genomics Platform"/>
            <consortium name="The Broad Institute Genome Sequencing Center for Infectious Disease"/>
            <person name="Wu L."/>
            <person name="Ma J."/>
        </authorList>
    </citation>
    <scope>NUCLEOTIDE SEQUENCE [LARGE SCALE GENOMIC DNA]</scope>
    <source>
        <strain evidence="8">NBRC 102146</strain>
    </source>
</reference>
<feature type="transmembrane region" description="Helical" evidence="6">
    <location>
        <begin position="94"/>
        <end position="114"/>
    </location>
</feature>
<accession>A0ABQ5Z2R8</accession>
<evidence type="ECO:0000313" key="8">
    <source>
        <dbReference type="Proteomes" id="UP001156703"/>
    </source>
</evidence>
<dbReference type="InterPro" id="IPR038330">
    <property type="entry name" value="TspO/MBR-related_sf"/>
</dbReference>
<name>A0ABQ5Z2R8_9SPHN</name>
<dbReference type="PIRSF" id="PIRSF005859">
    <property type="entry name" value="PBR"/>
    <property type="match status" value="1"/>
</dbReference>
<dbReference type="Pfam" id="PF03073">
    <property type="entry name" value="TspO_MBR"/>
    <property type="match status" value="1"/>
</dbReference>
<comment type="subcellular location">
    <subcellularLocation>
        <location evidence="1">Membrane</location>
        <topology evidence="1">Multi-pass membrane protein</topology>
    </subcellularLocation>
</comment>
<keyword evidence="8" id="KW-1185">Reference proteome</keyword>